<name>A0AAV8V0J5_9RHOD</name>
<feature type="region of interest" description="Disordered" evidence="3">
    <location>
        <begin position="1"/>
        <end position="27"/>
    </location>
</feature>
<dbReference type="InterPro" id="IPR036388">
    <property type="entry name" value="WH-like_DNA-bd_sf"/>
</dbReference>
<dbReference type="InterPro" id="IPR054559">
    <property type="entry name" value="PSMD12-CSN4-like_N"/>
</dbReference>
<sequence>MGAENEDVNMEVEKPNTKIDEKPPQKIDEKAQEAIEKAREMVSKDSSKLNDAIALLLESERIHRLSNDTLETSALCVAIVQLCFEQGDWEALNTNIVLLSKRRAQLKQAVTKVVQAGVEYVESTPSEEIKLELLNKLRTVSEGKLYVELERARITRIIAEIKESKGDVEGACDIMQDMQVETYGTMDRREKTEFILEQVRLCLLKKDYIRAGIMAKKVTAKTLAAKDIEDLILRYYLHLVEIKLQSEDYLEVCRCYLSRYEATSVQADEKLYLQELRLAIFFLVLSKRDPMQSDLLHRIKAYKTLEKLPAYGEILKLFTTEELIRWDHLREGYSAELTSLVTSANFETDPAWETPLQDRTIEHNLRVVSSYYSRLELQRLAELLNLSVGDTEERVTRMVSDEKALWAKIDRPAGIVVFSKPDSVDTVLNDWAANVPKLLEIVERTCHLVHKQNMMNKMN</sequence>
<feature type="compositionally biased region" description="Acidic residues" evidence="3">
    <location>
        <begin position="1"/>
        <end position="10"/>
    </location>
</feature>
<dbReference type="InterPro" id="IPR040134">
    <property type="entry name" value="PSMD12/CSN4"/>
</dbReference>
<dbReference type="Pfam" id="PF22241">
    <property type="entry name" value="PSMD12-CSN4_N"/>
    <property type="match status" value="1"/>
</dbReference>
<dbReference type="GO" id="GO:0005737">
    <property type="term" value="C:cytoplasm"/>
    <property type="evidence" value="ECO:0007669"/>
    <property type="project" value="TreeGrafter"/>
</dbReference>
<reference evidence="5 6" key="1">
    <citation type="journal article" date="2023" name="Nat. Commun.">
        <title>Origin of minicircular mitochondrial genomes in red algae.</title>
        <authorList>
            <person name="Lee Y."/>
            <person name="Cho C.H."/>
            <person name="Lee Y.M."/>
            <person name="Park S.I."/>
            <person name="Yang J.H."/>
            <person name="West J.A."/>
            <person name="Bhattacharya D."/>
            <person name="Yoon H.S."/>
        </authorList>
    </citation>
    <scope>NUCLEOTIDE SEQUENCE [LARGE SCALE GENOMIC DNA]</scope>
    <source>
        <strain evidence="5 6">CCMP1338</strain>
        <tissue evidence="5">Whole cell</tissue>
    </source>
</reference>
<evidence type="ECO:0000313" key="5">
    <source>
        <dbReference type="EMBL" id="KAJ8908385.1"/>
    </source>
</evidence>
<dbReference type="Pfam" id="PF18098">
    <property type="entry name" value="RPN5_C"/>
    <property type="match status" value="1"/>
</dbReference>
<dbReference type="PANTHER" id="PTHR10855:SF1">
    <property type="entry name" value="26S PROTEASOME NON-ATPASE REGULATORY SUBUNIT 12"/>
    <property type="match status" value="1"/>
</dbReference>
<dbReference type="GO" id="GO:0005634">
    <property type="term" value="C:nucleus"/>
    <property type="evidence" value="ECO:0007669"/>
    <property type="project" value="UniProtKB-ARBA"/>
</dbReference>
<dbReference type="AlphaFoldDB" id="A0AAV8V0J5"/>
<dbReference type="PROSITE" id="PS50250">
    <property type="entry name" value="PCI"/>
    <property type="match status" value="1"/>
</dbReference>
<dbReference type="InterPro" id="IPR000717">
    <property type="entry name" value="PCI_dom"/>
</dbReference>
<evidence type="ECO:0000256" key="1">
    <source>
        <dbReference type="ARBA" id="ARBA00006397"/>
    </source>
</evidence>
<comment type="similarity">
    <text evidence="1">Belongs to the proteasome subunit p55 family.</text>
</comment>
<keyword evidence="6" id="KW-1185">Reference proteome</keyword>
<organism evidence="5 6">
    <name type="scientific">Rhodosorus marinus</name>
    <dbReference type="NCBI Taxonomy" id="101924"/>
    <lineage>
        <taxon>Eukaryota</taxon>
        <taxon>Rhodophyta</taxon>
        <taxon>Stylonematophyceae</taxon>
        <taxon>Stylonematales</taxon>
        <taxon>Stylonemataceae</taxon>
        <taxon>Rhodosorus</taxon>
    </lineage>
</organism>
<evidence type="ECO:0000313" key="6">
    <source>
        <dbReference type="Proteomes" id="UP001157974"/>
    </source>
</evidence>
<dbReference type="PANTHER" id="PTHR10855">
    <property type="entry name" value="26S PROTEASOME NON-ATPASE REGULATORY SUBUNIT 12/COP9 SIGNALOSOME COMPLEX SUBUNIT 4"/>
    <property type="match status" value="1"/>
</dbReference>
<dbReference type="SUPFAM" id="SSF46785">
    <property type="entry name" value="Winged helix' DNA-binding domain"/>
    <property type="match status" value="1"/>
</dbReference>
<feature type="compositionally biased region" description="Basic and acidic residues" evidence="3">
    <location>
        <begin position="11"/>
        <end position="27"/>
    </location>
</feature>
<gene>
    <name evidence="5" type="ORF">NDN08_005094</name>
</gene>
<dbReference type="InterPro" id="IPR040896">
    <property type="entry name" value="RPN5_C"/>
</dbReference>
<keyword evidence="2" id="KW-0647">Proteasome</keyword>
<evidence type="ECO:0000259" key="4">
    <source>
        <dbReference type="PROSITE" id="PS50250"/>
    </source>
</evidence>
<proteinExistence type="inferred from homology"/>
<accession>A0AAV8V0J5</accession>
<comment type="caution">
    <text evidence="5">The sequence shown here is derived from an EMBL/GenBank/DDBJ whole genome shotgun (WGS) entry which is preliminary data.</text>
</comment>
<protein>
    <recommendedName>
        <fullName evidence="4">PCI domain-containing protein</fullName>
    </recommendedName>
</protein>
<dbReference type="SMART" id="SM00088">
    <property type="entry name" value="PINT"/>
    <property type="match status" value="1"/>
</dbReference>
<dbReference type="Pfam" id="PF01399">
    <property type="entry name" value="PCI"/>
    <property type="match status" value="1"/>
</dbReference>
<dbReference type="FunFam" id="1.10.10.10:FF:000070">
    <property type="entry name" value="26S proteasome non-ATPase regulatory subunit 12"/>
    <property type="match status" value="1"/>
</dbReference>
<dbReference type="Proteomes" id="UP001157974">
    <property type="component" value="Unassembled WGS sequence"/>
</dbReference>
<dbReference type="Gene3D" id="1.10.10.10">
    <property type="entry name" value="Winged helix-like DNA-binding domain superfamily/Winged helix DNA-binding domain"/>
    <property type="match status" value="1"/>
</dbReference>
<dbReference type="GO" id="GO:0008541">
    <property type="term" value="C:proteasome regulatory particle, lid subcomplex"/>
    <property type="evidence" value="ECO:0007669"/>
    <property type="project" value="TreeGrafter"/>
</dbReference>
<feature type="domain" description="PCI" evidence="4">
    <location>
        <begin position="248"/>
        <end position="423"/>
    </location>
</feature>
<evidence type="ECO:0000256" key="3">
    <source>
        <dbReference type="SAM" id="MobiDB-lite"/>
    </source>
</evidence>
<evidence type="ECO:0000256" key="2">
    <source>
        <dbReference type="ARBA" id="ARBA00022942"/>
    </source>
</evidence>
<dbReference type="InterPro" id="IPR036390">
    <property type="entry name" value="WH_DNA-bd_sf"/>
</dbReference>
<dbReference type="EMBL" id="JAMWBK010000001">
    <property type="protein sequence ID" value="KAJ8908385.1"/>
    <property type="molecule type" value="Genomic_DNA"/>
</dbReference>